<feature type="transmembrane region" description="Helical" evidence="7">
    <location>
        <begin position="374"/>
        <end position="392"/>
    </location>
</feature>
<protein>
    <recommendedName>
        <fullName evidence="10">Sugar phosphate transporter domain-containing protein</fullName>
    </recommendedName>
</protein>
<sequence length="410" mass="45777">MVQTRRMTMTAKAANTDFTKRDETFAANPQKKRISNAIRLMAKALGIYVCFIYWGFVQEKVTTTAYKSAAGRQEKPGIFNAMITLNAFMAAAATIVGVLLHQVNKGTTAPFSIFWRPALSNTLASPIGYLSLRDISYPLLILVKNCKLLPVMLVGALVNGVRYKPHEYAAVALISCGVMLFMFKSPEVSDADVGHHSGWSKSIRTASHPRRSRLGDAIARDNLWMIIQALGGMIYSSFSLQELRGLCMAMINLLIDGFTNAEQDRINKKHRVSPYYMMAMVNTWSLCFALSFLLLDLIWRNQGSQLAYTIHFLTAYPAIITDILTFSFSNALGQVFIYSIIDEFGSLTCVTVTITRKIITLFISIVIYKHTVHWWQWMGVFSVFLGLCIKIFQSGGDQGHGPLESKAKTA</sequence>
<proteinExistence type="predicted"/>
<keyword evidence="3 7" id="KW-0812">Transmembrane</keyword>
<keyword evidence="9" id="KW-1185">Reference proteome</keyword>
<evidence type="ECO:0000313" key="8">
    <source>
        <dbReference type="EMBL" id="TFJ84769.1"/>
    </source>
</evidence>
<dbReference type="PANTHER" id="PTHR10778">
    <property type="entry name" value="SOLUTE CARRIER FAMILY 35 MEMBER B"/>
    <property type="match status" value="1"/>
</dbReference>
<evidence type="ECO:0000313" key="9">
    <source>
        <dbReference type="Proteomes" id="UP000355283"/>
    </source>
</evidence>
<evidence type="ECO:0000256" key="7">
    <source>
        <dbReference type="SAM" id="Phobius"/>
    </source>
</evidence>
<organism evidence="8 9">
    <name type="scientific">Nannochloropsis salina CCMP1776</name>
    <dbReference type="NCBI Taxonomy" id="1027361"/>
    <lineage>
        <taxon>Eukaryota</taxon>
        <taxon>Sar</taxon>
        <taxon>Stramenopiles</taxon>
        <taxon>Ochrophyta</taxon>
        <taxon>Eustigmatophyceae</taxon>
        <taxon>Eustigmatales</taxon>
        <taxon>Monodopsidaceae</taxon>
        <taxon>Microchloropsis</taxon>
        <taxon>Microchloropsis salina</taxon>
    </lineage>
</organism>
<keyword evidence="4" id="KW-0256">Endoplasmic reticulum</keyword>
<dbReference type="OrthoDB" id="1601at2759"/>
<dbReference type="GO" id="GO:0000139">
    <property type="term" value="C:Golgi membrane"/>
    <property type="evidence" value="ECO:0007669"/>
    <property type="project" value="TreeGrafter"/>
</dbReference>
<dbReference type="AlphaFoldDB" id="A0A4D9D850"/>
<feature type="transmembrane region" description="Helical" evidence="7">
    <location>
        <begin position="344"/>
        <end position="368"/>
    </location>
</feature>
<keyword evidence="2" id="KW-0813">Transport</keyword>
<dbReference type="Proteomes" id="UP000355283">
    <property type="component" value="Unassembled WGS sequence"/>
</dbReference>
<comment type="caution">
    <text evidence="8">The sequence shown here is derived from an EMBL/GenBank/DDBJ whole genome shotgun (WGS) entry which is preliminary data.</text>
</comment>
<dbReference type="GO" id="GO:0005789">
    <property type="term" value="C:endoplasmic reticulum membrane"/>
    <property type="evidence" value="ECO:0007669"/>
    <property type="project" value="UniProtKB-SubCell"/>
</dbReference>
<evidence type="ECO:0000256" key="1">
    <source>
        <dbReference type="ARBA" id="ARBA00004477"/>
    </source>
</evidence>
<feature type="transmembrane region" description="Helical" evidence="7">
    <location>
        <begin position="275"/>
        <end position="295"/>
    </location>
</feature>
<gene>
    <name evidence="8" type="ORF">NSK_003801</name>
</gene>
<name>A0A4D9D850_9STRA</name>
<evidence type="ECO:0000256" key="2">
    <source>
        <dbReference type="ARBA" id="ARBA00022448"/>
    </source>
</evidence>
<evidence type="ECO:0000256" key="3">
    <source>
        <dbReference type="ARBA" id="ARBA00022692"/>
    </source>
</evidence>
<feature type="transmembrane region" description="Helical" evidence="7">
    <location>
        <begin position="77"/>
        <end position="101"/>
    </location>
</feature>
<dbReference type="InterPro" id="IPR013657">
    <property type="entry name" value="SCL35B1-4/HUT1"/>
</dbReference>
<comment type="subcellular location">
    <subcellularLocation>
        <location evidence="1">Endoplasmic reticulum membrane</location>
        <topology evidence="1">Multi-pass membrane protein</topology>
    </subcellularLocation>
</comment>
<feature type="transmembrane region" description="Helical" evidence="7">
    <location>
        <begin position="40"/>
        <end position="57"/>
    </location>
</feature>
<accession>A0A4D9D850</accession>
<keyword evidence="6 7" id="KW-0472">Membrane</keyword>
<dbReference type="GO" id="GO:0005459">
    <property type="term" value="F:UDP-galactose transmembrane transporter activity"/>
    <property type="evidence" value="ECO:0007669"/>
    <property type="project" value="TreeGrafter"/>
</dbReference>
<feature type="transmembrane region" description="Helical" evidence="7">
    <location>
        <begin position="315"/>
        <end position="337"/>
    </location>
</feature>
<dbReference type="PANTHER" id="PTHR10778:SF10">
    <property type="entry name" value="SOLUTE CARRIER FAMILY 35 MEMBER B1"/>
    <property type="match status" value="1"/>
</dbReference>
<evidence type="ECO:0008006" key="10">
    <source>
        <dbReference type="Google" id="ProtNLM"/>
    </source>
</evidence>
<dbReference type="EMBL" id="SDOX01000017">
    <property type="protein sequence ID" value="TFJ84769.1"/>
    <property type="molecule type" value="Genomic_DNA"/>
</dbReference>
<evidence type="ECO:0000256" key="6">
    <source>
        <dbReference type="ARBA" id="ARBA00023136"/>
    </source>
</evidence>
<evidence type="ECO:0000256" key="5">
    <source>
        <dbReference type="ARBA" id="ARBA00022989"/>
    </source>
</evidence>
<evidence type="ECO:0000256" key="4">
    <source>
        <dbReference type="ARBA" id="ARBA00022824"/>
    </source>
</evidence>
<dbReference type="GO" id="GO:0005460">
    <property type="term" value="F:UDP-glucose transmembrane transporter activity"/>
    <property type="evidence" value="ECO:0007669"/>
    <property type="project" value="TreeGrafter"/>
</dbReference>
<dbReference type="Pfam" id="PF08449">
    <property type="entry name" value="UAA"/>
    <property type="match status" value="1"/>
</dbReference>
<keyword evidence="5 7" id="KW-1133">Transmembrane helix</keyword>
<reference evidence="8 9" key="1">
    <citation type="submission" date="2019-01" db="EMBL/GenBank/DDBJ databases">
        <title>Nuclear Genome Assembly of the Microalgal Biofuel strain Nannochloropsis salina CCMP1776.</title>
        <authorList>
            <person name="Hovde B."/>
        </authorList>
    </citation>
    <scope>NUCLEOTIDE SEQUENCE [LARGE SCALE GENOMIC DNA]</scope>
    <source>
        <strain evidence="8 9">CCMP1776</strain>
    </source>
</reference>